<comment type="caution">
    <text evidence="1">The sequence shown here is derived from an EMBL/GenBank/DDBJ whole genome shotgun (WGS) entry which is preliminary data.</text>
</comment>
<sequence>MDGMETKKIVNREPFDFSKIKVPLSSFAQNYGQRIRELVAQNQTREHRYAGIMTGFSHLGSKIGTSYQNSKKLHKLVRQAIALKNHLKTHMDHNNPDSQKLLRTFEKVIRFVTHYQKDIRDLPFDWIMERFLPSHLRGWKLSYPEAESRVLLMGTRPEIKDVPSDDDECETVNGSKTLEGPLKDPLCSRLGIFNLGTPSSLVALDLMRGEGMLYMVQCFTPTEESFPNQEEEKIWLEFKEFDKGTRESEVTNPELDDGERRSVEVDHPIVSVVGNFAVAAFNKACKKHVKKGEDNNLHGFEFMECKYLKVGEFYHFYLIIEAIEEGNPGTYLAEVTCNSFNGVKLLCKFFLTDYKPSGMKAMAVSYFYWLESICKTVDDLYKEKLTRLTEISNHVQVRERPNALSEIRRLKKLHAKLREGLLVKCRSARLRCPPDFNRMTKPDNWCDPGDHGCSGMVRRANGTSCSGYDYYTPI</sequence>
<protein>
    <submittedName>
        <fullName evidence="1">Uncharacterized protein</fullName>
    </submittedName>
</protein>
<reference evidence="1 2" key="1">
    <citation type="journal article" date="2018" name="Mol. Plant">
        <title>The genome of Artemisia annua provides insight into the evolution of Asteraceae family and artemisinin biosynthesis.</title>
        <authorList>
            <person name="Shen Q."/>
            <person name="Zhang L."/>
            <person name="Liao Z."/>
            <person name="Wang S."/>
            <person name="Yan T."/>
            <person name="Shi P."/>
            <person name="Liu M."/>
            <person name="Fu X."/>
            <person name="Pan Q."/>
            <person name="Wang Y."/>
            <person name="Lv Z."/>
            <person name="Lu X."/>
            <person name="Zhang F."/>
            <person name="Jiang W."/>
            <person name="Ma Y."/>
            <person name="Chen M."/>
            <person name="Hao X."/>
            <person name="Li L."/>
            <person name="Tang Y."/>
            <person name="Lv G."/>
            <person name="Zhou Y."/>
            <person name="Sun X."/>
            <person name="Brodelius P.E."/>
            <person name="Rose J.K.C."/>
            <person name="Tang K."/>
        </authorList>
    </citation>
    <scope>NUCLEOTIDE SEQUENCE [LARGE SCALE GENOMIC DNA]</scope>
    <source>
        <strain evidence="2">cv. Huhao1</strain>
        <tissue evidence="1">Leaf</tissue>
    </source>
</reference>
<keyword evidence="2" id="KW-1185">Reference proteome</keyword>
<evidence type="ECO:0000313" key="2">
    <source>
        <dbReference type="Proteomes" id="UP000245207"/>
    </source>
</evidence>
<dbReference type="EMBL" id="PKPP01002854">
    <property type="protein sequence ID" value="PWA72720.1"/>
    <property type="molecule type" value="Genomic_DNA"/>
</dbReference>
<accession>A0A2U1NGY6</accession>
<organism evidence="1 2">
    <name type="scientific">Artemisia annua</name>
    <name type="common">Sweet wormwood</name>
    <dbReference type="NCBI Taxonomy" id="35608"/>
    <lineage>
        <taxon>Eukaryota</taxon>
        <taxon>Viridiplantae</taxon>
        <taxon>Streptophyta</taxon>
        <taxon>Embryophyta</taxon>
        <taxon>Tracheophyta</taxon>
        <taxon>Spermatophyta</taxon>
        <taxon>Magnoliopsida</taxon>
        <taxon>eudicotyledons</taxon>
        <taxon>Gunneridae</taxon>
        <taxon>Pentapetalae</taxon>
        <taxon>asterids</taxon>
        <taxon>campanulids</taxon>
        <taxon>Asterales</taxon>
        <taxon>Asteraceae</taxon>
        <taxon>Asteroideae</taxon>
        <taxon>Anthemideae</taxon>
        <taxon>Artemisiinae</taxon>
        <taxon>Artemisia</taxon>
    </lineage>
</organism>
<dbReference type="Proteomes" id="UP000245207">
    <property type="component" value="Unassembled WGS sequence"/>
</dbReference>
<gene>
    <name evidence="1" type="ORF">CTI12_AA267910</name>
</gene>
<evidence type="ECO:0000313" key="1">
    <source>
        <dbReference type="EMBL" id="PWA72720.1"/>
    </source>
</evidence>
<dbReference type="AlphaFoldDB" id="A0A2U1NGY6"/>
<name>A0A2U1NGY6_ARTAN</name>
<proteinExistence type="predicted"/>